<evidence type="ECO:0000313" key="2">
    <source>
        <dbReference type="Proteomes" id="UP001455709"/>
    </source>
</evidence>
<comment type="caution">
    <text evidence="1">The sequence shown here is derived from an EMBL/GenBank/DDBJ whole genome shotgun (WGS) entry which is preliminary data.</text>
</comment>
<reference evidence="1 2" key="1">
    <citation type="submission" date="2024-05" db="EMBL/GenBank/DDBJ databases">
        <authorList>
            <person name="De Oliveira J.P."/>
            <person name="Noriler S.A."/>
            <person name="De Oliveira A.G."/>
            <person name="Sipoli D.S."/>
        </authorList>
    </citation>
    <scope>NUCLEOTIDE SEQUENCE [LARGE SCALE GENOMIC DNA]</scope>
    <source>
        <strain evidence="1 2">LABIM189</strain>
    </source>
</reference>
<protein>
    <submittedName>
        <fullName evidence="1">Uncharacterized protein</fullName>
    </submittedName>
</protein>
<gene>
    <name evidence="1" type="ORF">ABGV49_15095</name>
</gene>
<dbReference type="EMBL" id="JBDOJC010000001">
    <property type="protein sequence ID" value="MEO2218388.1"/>
    <property type="molecule type" value="Genomic_DNA"/>
</dbReference>
<sequence>MADMTFLIAMQARDSVVVSADNKILISSSAQDVFDKSVHAEKIHYWDGGVLTGTGEYCVIYRMLKYLRNGLDILLLPSLLEKEKEFRRREVGRCDQIDITQLIVSAPTEHGPRLYIVSSQSVEQVTPGELLIFFPLDYDFFSVSSNAISSLNASINAKESFSTPAKWVNFYAARFAEIYLLQHQGNEQISESFHMYFQASDFARTFFVPNAHHC</sequence>
<organism evidence="1 2">
    <name type="scientific">Chromobacterium vaccinii</name>
    <dbReference type="NCBI Taxonomy" id="1108595"/>
    <lineage>
        <taxon>Bacteria</taxon>
        <taxon>Pseudomonadati</taxon>
        <taxon>Pseudomonadota</taxon>
        <taxon>Betaproteobacteria</taxon>
        <taxon>Neisseriales</taxon>
        <taxon>Chromobacteriaceae</taxon>
        <taxon>Chromobacterium</taxon>
    </lineage>
</organism>
<name>A0ABV0FH57_9NEIS</name>
<evidence type="ECO:0000313" key="1">
    <source>
        <dbReference type="EMBL" id="MEO2218388.1"/>
    </source>
</evidence>
<accession>A0ABV0FH57</accession>
<dbReference type="RefSeq" id="WP_347371225.1">
    <property type="nucleotide sequence ID" value="NZ_JBDOJC010000001.1"/>
</dbReference>
<dbReference type="Proteomes" id="UP001455709">
    <property type="component" value="Unassembled WGS sequence"/>
</dbReference>
<keyword evidence="2" id="KW-1185">Reference proteome</keyword>
<proteinExistence type="predicted"/>